<comment type="caution">
    <text evidence="4">The sequence shown here is derived from an EMBL/GenBank/DDBJ whole genome shotgun (WGS) entry which is preliminary data.</text>
</comment>
<feature type="domain" description="Thiamine-binding protein" evidence="3">
    <location>
        <begin position="15"/>
        <end position="105"/>
    </location>
</feature>
<dbReference type="Gene3D" id="3.30.70.930">
    <property type="match status" value="1"/>
</dbReference>
<feature type="region of interest" description="Disordered" evidence="2">
    <location>
        <begin position="83"/>
        <end position="102"/>
    </location>
</feature>
<organism evidence="4 5">
    <name type="scientific">Cytospora paraplurivora</name>
    <dbReference type="NCBI Taxonomy" id="2898453"/>
    <lineage>
        <taxon>Eukaryota</taxon>
        <taxon>Fungi</taxon>
        <taxon>Dikarya</taxon>
        <taxon>Ascomycota</taxon>
        <taxon>Pezizomycotina</taxon>
        <taxon>Sordariomycetes</taxon>
        <taxon>Sordariomycetidae</taxon>
        <taxon>Diaporthales</taxon>
        <taxon>Cytosporaceae</taxon>
        <taxon>Cytospora</taxon>
    </lineage>
</organism>
<dbReference type="EMBL" id="JAJSPL020000060">
    <property type="protein sequence ID" value="KAK7730872.1"/>
    <property type="molecule type" value="Genomic_DNA"/>
</dbReference>
<evidence type="ECO:0000256" key="1">
    <source>
        <dbReference type="ARBA" id="ARBA00010272"/>
    </source>
</evidence>
<dbReference type="Pfam" id="PF01910">
    <property type="entry name" value="Thiamine_BP"/>
    <property type="match status" value="1"/>
</dbReference>
<dbReference type="PANTHER" id="PTHR33777:SF1">
    <property type="entry name" value="UPF0045 PROTEIN ECM15"/>
    <property type="match status" value="1"/>
</dbReference>
<gene>
    <name evidence="4" type="ORF">SLS53_008950</name>
</gene>
<keyword evidence="5" id="KW-1185">Reference proteome</keyword>
<evidence type="ECO:0000256" key="2">
    <source>
        <dbReference type="SAM" id="MobiDB-lite"/>
    </source>
</evidence>
<dbReference type="GO" id="GO:0005829">
    <property type="term" value="C:cytosol"/>
    <property type="evidence" value="ECO:0007669"/>
    <property type="project" value="TreeGrafter"/>
</dbReference>
<comment type="similarity">
    <text evidence="1">Belongs to the UPF0045 family.</text>
</comment>
<evidence type="ECO:0000259" key="3">
    <source>
        <dbReference type="Pfam" id="PF01910"/>
    </source>
</evidence>
<protein>
    <recommendedName>
        <fullName evidence="3">Thiamine-binding protein domain-containing protein</fullName>
    </recommendedName>
</protein>
<dbReference type="NCBIfam" id="TIGR00106">
    <property type="entry name" value="MTH1187 family thiamine-binding protein"/>
    <property type="match status" value="1"/>
</dbReference>
<evidence type="ECO:0000313" key="5">
    <source>
        <dbReference type="Proteomes" id="UP001320245"/>
    </source>
</evidence>
<dbReference type="AlphaFoldDB" id="A0AAN9TZ96"/>
<dbReference type="SUPFAM" id="SSF89957">
    <property type="entry name" value="MTH1187/YkoF-like"/>
    <property type="match status" value="1"/>
</dbReference>
<sequence>MAAYSTIATPERIYADFCLVTIGAELSVAKYVAEVQKVIQASGLEHTMHSAGTTVEGSWDDVMRVIGQAHSVVHQAGAQRIQTSMRVGSRTDKKQNGAEKIKRVEDLLASEK</sequence>
<accession>A0AAN9TZ96</accession>
<dbReference type="Proteomes" id="UP001320245">
    <property type="component" value="Unassembled WGS sequence"/>
</dbReference>
<evidence type="ECO:0000313" key="4">
    <source>
        <dbReference type="EMBL" id="KAK7730872.1"/>
    </source>
</evidence>
<dbReference type="InterPro" id="IPR002767">
    <property type="entry name" value="Thiamine_BP"/>
</dbReference>
<feature type="compositionally biased region" description="Basic and acidic residues" evidence="2">
    <location>
        <begin position="89"/>
        <end position="102"/>
    </location>
</feature>
<dbReference type="PANTHER" id="PTHR33777">
    <property type="entry name" value="UPF0045 PROTEIN ECM15"/>
    <property type="match status" value="1"/>
</dbReference>
<name>A0AAN9TZ96_9PEZI</name>
<dbReference type="InterPro" id="IPR051614">
    <property type="entry name" value="UPF0045_domain"/>
</dbReference>
<reference evidence="4 5" key="1">
    <citation type="journal article" date="2023" name="PLoS ONE">
        <title>Cytospora paraplurivora sp. nov. isolated from orchards with fruit tree decline syndrome in Ontario, Canada.</title>
        <authorList>
            <person name="Ilyukhin E."/>
            <person name="Nguyen H.D.T."/>
            <person name="Castle A.J."/>
            <person name="Ellouze W."/>
        </authorList>
    </citation>
    <scope>NUCLEOTIDE SEQUENCE [LARGE SCALE GENOMIC DNA]</scope>
    <source>
        <strain evidence="4 5">FDS-564</strain>
    </source>
</reference>
<dbReference type="InterPro" id="IPR029756">
    <property type="entry name" value="MTH1187/YkoF-like"/>
</dbReference>
<proteinExistence type="inferred from homology"/>